<sequence length="195" mass="20767">MPNDLISRKRTLLPLSSPFTGGDSKTMRRADGSDSSFGNYQRPDLRRARESSHPNHAPYGYSGAPQQYIGGLPQYPGGSHPYPGGQHPYPGGQQPYPGGPYSGGPQAYPPGGSPPPPSSSGSSGSSILLSHWRTFALNQPVQVNLQGHGWFIGTVVAILGAVAQVTGSSIKVRYARSGRSREGTFPNDPDHIRPY</sequence>
<organism evidence="2 3">
    <name type="scientific">Psilocybe cyanescens</name>
    <dbReference type="NCBI Taxonomy" id="93625"/>
    <lineage>
        <taxon>Eukaryota</taxon>
        <taxon>Fungi</taxon>
        <taxon>Dikarya</taxon>
        <taxon>Basidiomycota</taxon>
        <taxon>Agaricomycotina</taxon>
        <taxon>Agaricomycetes</taxon>
        <taxon>Agaricomycetidae</taxon>
        <taxon>Agaricales</taxon>
        <taxon>Agaricineae</taxon>
        <taxon>Strophariaceae</taxon>
        <taxon>Psilocybe</taxon>
    </lineage>
</organism>
<dbReference type="InParanoid" id="A0A409VQV6"/>
<evidence type="ECO:0000313" key="3">
    <source>
        <dbReference type="Proteomes" id="UP000283269"/>
    </source>
</evidence>
<feature type="compositionally biased region" description="Basic and acidic residues" evidence="1">
    <location>
        <begin position="43"/>
        <end position="53"/>
    </location>
</feature>
<comment type="caution">
    <text evidence="2">The sequence shown here is derived from an EMBL/GenBank/DDBJ whole genome shotgun (WGS) entry which is preliminary data.</text>
</comment>
<feature type="region of interest" description="Disordered" evidence="1">
    <location>
        <begin position="1"/>
        <end position="125"/>
    </location>
</feature>
<evidence type="ECO:0000256" key="1">
    <source>
        <dbReference type="SAM" id="MobiDB-lite"/>
    </source>
</evidence>
<feature type="compositionally biased region" description="Pro residues" evidence="1">
    <location>
        <begin position="107"/>
        <end position="118"/>
    </location>
</feature>
<reference evidence="2 3" key="1">
    <citation type="journal article" date="2018" name="Evol. Lett.">
        <title>Horizontal gene cluster transfer increased hallucinogenic mushroom diversity.</title>
        <authorList>
            <person name="Reynolds H.T."/>
            <person name="Vijayakumar V."/>
            <person name="Gluck-Thaler E."/>
            <person name="Korotkin H.B."/>
            <person name="Matheny P.B."/>
            <person name="Slot J.C."/>
        </authorList>
    </citation>
    <scope>NUCLEOTIDE SEQUENCE [LARGE SCALE GENOMIC DNA]</scope>
    <source>
        <strain evidence="2 3">2631</strain>
    </source>
</reference>
<gene>
    <name evidence="2" type="ORF">CVT25_012324</name>
</gene>
<protein>
    <submittedName>
        <fullName evidence="2">Uncharacterized protein</fullName>
    </submittedName>
</protein>
<dbReference type="Proteomes" id="UP000283269">
    <property type="component" value="Unassembled WGS sequence"/>
</dbReference>
<keyword evidence="3" id="KW-1185">Reference proteome</keyword>
<dbReference type="EMBL" id="NHYD01003952">
    <property type="protein sequence ID" value="PPQ68670.1"/>
    <property type="molecule type" value="Genomic_DNA"/>
</dbReference>
<name>A0A409VQV6_PSICY</name>
<evidence type="ECO:0000313" key="2">
    <source>
        <dbReference type="EMBL" id="PPQ68670.1"/>
    </source>
</evidence>
<dbReference type="OrthoDB" id="3060018at2759"/>
<dbReference type="AlphaFoldDB" id="A0A409VQV6"/>
<feature type="compositionally biased region" description="Low complexity" evidence="1">
    <location>
        <begin position="73"/>
        <end position="96"/>
    </location>
</feature>
<accession>A0A409VQV6</accession>
<proteinExistence type="predicted"/>